<proteinExistence type="predicted"/>
<dbReference type="GeneID" id="95388826"/>
<gene>
    <name evidence="7" type="ORF">FHR33_002324</name>
</gene>
<keyword evidence="8" id="KW-1185">Reference proteome</keyword>
<keyword evidence="2 5" id="KW-0812">Transmembrane</keyword>
<feature type="transmembrane region" description="Helical" evidence="5">
    <location>
        <begin position="45"/>
        <end position="67"/>
    </location>
</feature>
<dbReference type="Proteomes" id="UP000579945">
    <property type="component" value="Unassembled WGS sequence"/>
</dbReference>
<keyword evidence="3 5" id="KW-1133">Transmembrane helix</keyword>
<evidence type="ECO:0000256" key="1">
    <source>
        <dbReference type="ARBA" id="ARBA00004127"/>
    </source>
</evidence>
<protein>
    <submittedName>
        <fullName evidence="7">Putative membrane protein</fullName>
    </submittedName>
</protein>
<feature type="domain" description="DUF202" evidence="6">
    <location>
        <begin position="9"/>
        <end position="76"/>
    </location>
</feature>
<comment type="caution">
    <text evidence="7">The sequence shown here is derived from an EMBL/GenBank/DDBJ whole genome shotgun (WGS) entry which is preliminary data.</text>
</comment>
<dbReference type="RefSeq" id="WP_183645914.1">
    <property type="nucleotide sequence ID" value="NZ_BAAAXX010000096.1"/>
</dbReference>
<evidence type="ECO:0000256" key="5">
    <source>
        <dbReference type="SAM" id="Phobius"/>
    </source>
</evidence>
<name>A0A7W5V0H6_9ACTN</name>
<evidence type="ECO:0000256" key="3">
    <source>
        <dbReference type="ARBA" id="ARBA00022989"/>
    </source>
</evidence>
<evidence type="ECO:0000313" key="8">
    <source>
        <dbReference type="Proteomes" id="UP000579945"/>
    </source>
</evidence>
<keyword evidence="4 5" id="KW-0472">Membrane</keyword>
<sequence length="111" mass="11695">MNGTEPDPRFTLANERTFLTWLSTSLALCAGGVAMAAVADDVFVPWARTVLSVMLVALAALAAGMAYPRWRNIQRALRNQAPLPPPALAAVFGYGVAAVAVVALVLILMTV</sequence>
<dbReference type="Pfam" id="PF02656">
    <property type="entry name" value="DUF202"/>
    <property type="match status" value="1"/>
</dbReference>
<comment type="subcellular location">
    <subcellularLocation>
        <location evidence="1">Endomembrane system</location>
        <topology evidence="1">Multi-pass membrane protein</topology>
    </subcellularLocation>
</comment>
<accession>A0A7W5V0H6</accession>
<dbReference type="GO" id="GO:0012505">
    <property type="term" value="C:endomembrane system"/>
    <property type="evidence" value="ECO:0007669"/>
    <property type="project" value="UniProtKB-SubCell"/>
</dbReference>
<evidence type="ECO:0000256" key="2">
    <source>
        <dbReference type="ARBA" id="ARBA00022692"/>
    </source>
</evidence>
<dbReference type="InterPro" id="IPR003807">
    <property type="entry name" value="DUF202"/>
</dbReference>
<organism evidence="7 8">
    <name type="scientific">Nonomuraea dietziae</name>
    <dbReference type="NCBI Taxonomy" id="65515"/>
    <lineage>
        <taxon>Bacteria</taxon>
        <taxon>Bacillati</taxon>
        <taxon>Actinomycetota</taxon>
        <taxon>Actinomycetes</taxon>
        <taxon>Streptosporangiales</taxon>
        <taxon>Streptosporangiaceae</taxon>
        <taxon>Nonomuraea</taxon>
    </lineage>
</organism>
<feature type="transmembrane region" description="Helical" evidence="5">
    <location>
        <begin position="87"/>
        <end position="109"/>
    </location>
</feature>
<evidence type="ECO:0000256" key="4">
    <source>
        <dbReference type="ARBA" id="ARBA00023136"/>
    </source>
</evidence>
<feature type="transmembrane region" description="Helical" evidence="5">
    <location>
        <begin position="18"/>
        <end position="39"/>
    </location>
</feature>
<evidence type="ECO:0000313" key="7">
    <source>
        <dbReference type="EMBL" id="MBB3726464.1"/>
    </source>
</evidence>
<evidence type="ECO:0000259" key="6">
    <source>
        <dbReference type="Pfam" id="PF02656"/>
    </source>
</evidence>
<reference evidence="7 8" key="1">
    <citation type="submission" date="2020-08" db="EMBL/GenBank/DDBJ databases">
        <title>Sequencing the genomes of 1000 actinobacteria strains.</title>
        <authorList>
            <person name="Klenk H.-P."/>
        </authorList>
    </citation>
    <scope>NUCLEOTIDE SEQUENCE [LARGE SCALE GENOMIC DNA]</scope>
    <source>
        <strain evidence="7 8">DSM 44320</strain>
    </source>
</reference>
<dbReference type="AlphaFoldDB" id="A0A7W5V0H6"/>
<dbReference type="EMBL" id="JACIBV010000001">
    <property type="protein sequence ID" value="MBB3726464.1"/>
    <property type="molecule type" value="Genomic_DNA"/>
</dbReference>